<keyword evidence="2" id="KW-1185">Reference proteome</keyword>
<sequence>MTPGYAHIADQFGVSRGPLREAMRQLIAVLCHGRAGRRQFLHQELVGHRQAGPAHRA</sequence>
<protein>
    <submittedName>
        <fullName evidence="1">GntR family transcriptional regulator</fullName>
    </submittedName>
</protein>
<keyword evidence="1" id="KW-0614">Plasmid</keyword>
<dbReference type="AlphaFoldDB" id="A0A6N1AFU2"/>
<dbReference type="Proteomes" id="UP000509702">
    <property type="component" value="Plasmid unnamed4"/>
</dbReference>
<dbReference type="InterPro" id="IPR036388">
    <property type="entry name" value="WH-like_DNA-bd_sf"/>
</dbReference>
<dbReference type="KEGG" id="aoz:HUE56_07485"/>
<reference evidence="1 2" key="1">
    <citation type="submission" date="2020-06" db="EMBL/GenBank/DDBJ databases">
        <title>Complete genome of Azosprillum oryzae KACC14407.</title>
        <authorList>
            <person name="Kim M."/>
            <person name="Park Y.-J."/>
            <person name="Shin J.-H."/>
        </authorList>
    </citation>
    <scope>NUCLEOTIDE SEQUENCE [LARGE SCALE GENOMIC DNA]</scope>
    <source>
        <strain evidence="1 2">KACC 14407</strain>
        <plasmid evidence="1 2">unnamed4</plasmid>
    </source>
</reference>
<evidence type="ECO:0000313" key="2">
    <source>
        <dbReference type="Proteomes" id="UP000509702"/>
    </source>
</evidence>
<proteinExistence type="predicted"/>
<gene>
    <name evidence="1" type="ORF">HUE56_07485</name>
</gene>
<organism evidence="1 2">
    <name type="scientific">Azospirillum oryzae</name>
    <dbReference type="NCBI Taxonomy" id="286727"/>
    <lineage>
        <taxon>Bacteria</taxon>
        <taxon>Pseudomonadati</taxon>
        <taxon>Pseudomonadota</taxon>
        <taxon>Alphaproteobacteria</taxon>
        <taxon>Rhodospirillales</taxon>
        <taxon>Azospirillaceae</taxon>
        <taxon>Azospirillum</taxon>
    </lineage>
</organism>
<dbReference type="Gene3D" id="1.10.10.10">
    <property type="entry name" value="Winged helix-like DNA-binding domain superfamily/Winged helix DNA-binding domain"/>
    <property type="match status" value="1"/>
</dbReference>
<dbReference type="EMBL" id="CP054618">
    <property type="protein sequence ID" value="QKS50380.1"/>
    <property type="molecule type" value="Genomic_DNA"/>
</dbReference>
<name>A0A6N1AFU2_9PROT</name>
<evidence type="ECO:0000313" key="1">
    <source>
        <dbReference type="EMBL" id="QKS50380.1"/>
    </source>
</evidence>
<geneLocation type="plasmid" evidence="1 2">
    <name>unnamed4</name>
</geneLocation>
<accession>A0A6N1AFU2</accession>